<accession>A0ABV9RPV6</accession>
<evidence type="ECO:0000313" key="2">
    <source>
        <dbReference type="Proteomes" id="UP001595909"/>
    </source>
</evidence>
<sequence length="107" mass="11715">MSEQATARDADPVEGVAADLDRAFAEVAALRALGDAEQRRHDEARVYDASISWGALVAGRLHRLALLQRRDALGVTDRARYEELAAELRGLVPLLDRLGLPWPLDTA</sequence>
<name>A0ABV9RPV6_9PSEU</name>
<comment type="caution">
    <text evidence="1">The sequence shown here is derived from an EMBL/GenBank/DDBJ whole genome shotgun (WGS) entry which is preliminary data.</text>
</comment>
<keyword evidence="2" id="KW-1185">Reference proteome</keyword>
<reference evidence="2" key="1">
    <citation type="journal article" date="2019" name="Int. J. Syst. Evol. Microbiol.">
        <title>The Global Catalogue of Microorganisms (GCM) 10K type strain sequencing project: providing services to taxonomists for standard genome sequencing and annotation.</title>
        <authorList>
            <consortium name="The Broad Institute Genomics Platform"/>
            <consortium name="The Broad Institute Genome Sequencing Center for Infectious Disease"/>
            <person name="Wu L."/>
            <person name="Ma J."/>
        </authorList>
    </citation>
    <scope>NUCLEOTIDE SEQUENCE [LARGE SCALE GENOMIC DNA]</scope>
    <source>
        <strain evidence="2">CCUG 50347</strain>
    </source>
</reference>
<organism evidence="1 2">
    <name type="scientific">Actinomycetospora chibensis</name>
    <dbReference type="NCBI Taxonomy" id="663606"/>
    <lineage>
        <taxon>Bacteria</taxon>
        <taxon>Bacillati</taxon>
        <taxon>Actinomycetota</taxon>
        <taxon>Actinomycetes</taxon>
        <taxon>Pseudonocardiales</taxon>
        <taxon>Pseudonocardiaceae</taxon>
        <taxon>Actinomycetospora</taxon>
    </lineage>
</organism>
<protein>
    <submittedName>
        <fullName evidence="1">Uncharacterized protein</fullName>
    </submittedName>
</protein>
<dbReference type="EMBL" id="JBHSIM010000051">
    <property type="protein sequence ID" value="MFC4835825.1"/>
    <property type="molecule type" value="Genomic_DNA"/>
</dbReference>
<proteinExistence type="predicted"/>
<dbReference type="RefSeq" id="WP_274187972.1">
    <property type="nucleotide sequence ID" value="NZ_BAABHN010000051.1"/>
</dbReference>
<gene>
    <name evidence="1" type="ORF">ACFPEL_25680</name>
</gene>
<evidence type="ECO:0000313" key="1">
    <source>
        <dbReference type="EMBL" id="MFC4835825.1"/>
    </source>
</evidence>
<dbReference type="Proteomes" id="UP001595909">
    <property type="component" value="Unassembled WGS sequence"/>
</dbReference>